<proteinExistence type="predicted"/>
<protein>
    <recommendedName>
        <fullName evidence="2">Fe2OG dioxygenase domain-containing protein</fullName>
    </recommendedName>
</protein>
<gene>
    <name evidence="1" type="ORF">HERI1096_LOCUS12908</name>
</gene>
<sequence>MRSEQRERSDALNIRCIELHTYTAGGGLLDPGHCDHGSVFTMSVLLSEPAGFGGGEFVTWRDEQPIAHPMSAGDAILFHSEKCHNVSTVTSGVRQSLVIEIWRHGANSTDRHS</sequence>
<dbReference type="AlphaFoldDB" id="A0A7S3AQM9"/>
<organism evidence="1">
    <name type="scientific">Haptolina ericina</name>
    <dbReference type="NCBI Taxonomy" id="156174"/>
    <lineage>
        <taxon>Eukaryota</taxon>
        <taxon>Haptista</taxon>
        <taxon>Haptophyta</taxon>
        <taxon>Prymnesiophyceae</taxon>
        <taxon>Prymnesiales</taxon>
        <taxon>Prymnesiaceae</taxon>
        <taxon>Haptolina</taxon>
    </lineage>
</organism>
<dbReference type="EMBL" id="HBHX01023238">
    <property type="protein sequence ID" value="CAE0112248.1"/>
    <property type="molecule type" value="Transcribed_RNA"/>
</dbReference>
<reference evidence="1" key="1">
    <citation type="submission" date="2021-01" db="EMBL/GenBank/DDBJ databases">
        <authorList>
            <person name="Corre E."/>
            <person name="Pelletier E."/>
            <person name="Niang G."/>
            <person name="Scheremetjew M."/>
            <person name="Finn R."/>
            <person name="Kale V."/>
            <person name="Holt S."/>
            <person name="Cochrane G."/>
            <person name="Meng A."/>
            <person name="Brown T."/>
            <person name="Cohen L."/>
        </authorList>
    </citation>
    <scope>NUCLEOTIDE SEQUENCE</scope>
    <source>
        <strain evidence="1">CCMP281</strain>
    </source>
</reference>
<name>A0A7S3AQM9_9EUKA</name>
<evidence type="ECO:0008006" key="2">
    <source>
        <dbReference type="Google" id="ProtNLM"/>
    </source>
</evidence>
<dbReference type="Gene3D" id="2.60.120.620">
    <property type="entry name" value="q2cbj1_9rhob like domain"/>
    <property type="match status" value="1"/>
</dbReference>
<evidence type="ECO:0000313" key="1">
    <source>
        <dbReference type="EMBL" id="CAE0112248.1"/>
    </source>
</evidence>
<accession>A0A7S3AQM9</accession>